<evidence type="ECO:0000259" key="2">
    <source>
        <dbReference type="PROSITE" id="PS50878"/>
    </source>
</evidence>
<dbReference type="CDD" id="cd01651">
    <property type="entry name" value="RT_G2_intron"/>
    <property type="match status" value="1"/>
</dbReference>
<comment type="similarity">
    <text evidence="1">Belongs to the bacterial reverse transcriptase family.</text>
</comment>
<evidence type="ECO:0000313" key="4">
    <source>
        <dbReference type="Proteomes" id="UP000504714"/>
    </source>
</evidence>
<proteinExistence type="inferred from homology"/>
<reference evidence="3 4" key="1">
    <citation type="submission" date="2020-06" db="EMBL/GenBank/DDBJ databases">
        <title>The genome sequence of Candidatus Regiella insecticola strain Tut.</title>
        <authorList>
            <person name="Nikoh N."/>
            <person name="Tsuchida T."/>
            <person name="Koga R."/>
            <person name="Oshima K."/>
            <person name="Hattori M."/>
            <person name="Fukatsu T."/>
        </authorList>
    </citation>
    <scope>NUCLEOTIDE SEQUENCE [LARGE SCALE GENOMIC DNA]</scope>
    <source>
        <strain evidence="3 4">Tut</strain>
    </source>
</reference>
<keyword evidence="3" id="KW-0548">Nucleotidyltransferase</keyword>
<keyword evidence="3" id="KW-0695">RNA-directed DNA polymerase</keyword>
<name>A0A6L2ZM92_9ENTR</name>
<dbReference type="Gene3D" id="3.30.70.270">
    <property type="match status" value="1"/>
</dbReference>
<dbReference type="AlphaFoldDB" id="A0A6L2ZM92"/>
<dbReference type="SUPFAM" id="SSF56672">
    <property type="entry name" value="DNA/RNA polymerases"/>
    <property type="match status" value="1"/>
</dbReference>
<organism evidence="3 4">
    <name type="scientific">Candidatus Regiella insecticola</name>
    <dbReference type="NCBI Taxonomy" id="138073"/>
    <lineage>
        <taxon>Bacteria</taxon>
        <taxon>Pseudomonadati</taxon>
        <taxon>Pseudomonadota</taxon>
        <taxon>Gammaproteobacteria</taxon>
        <taxon>Enterobacterales</taxon>
        <taxon>Enterobacteriaceae</taxon>
        <taxon>aphid secondary symbionts</taxon>
        <taxon>Candidatus Regiella</taxon>
    </lineage>
</organism>
<dbReference type="RefSeq" id="WP_176487270.1">
    <property type="nucleotide sequence ID" value="NZ_BLXO01000001.1"/>
</dbReference>
<dbReference type="PANTHER" id="PTHR34047">
    <property type="entry name" value="NUCLEAR INTRON MATURASE 1, MITOCHONDRIAL-RELATED"/>
    <property type="match status" value="1"/>
</dbReference>
<dbReference type="PROSITE" id="PS50878">
    <property type="entry name" value="RT_POL"/>
    <property type="match status" value="1"/>
</dbReference>
<dbReference type="Proteomes" id="UP000504714">
    <property type="component" value="Unassembled WGS sequence"/>
</dbReference>
<sequence>MLIGQFHRLDGNKAVGIDRVTKAAYGENLDENVMSLVKRIRRGTYQPKPARIMEIPKEDGSKRPLAISCVEDKLVQLAVSDILSRIYEPLFLPCSYGFHPGLNCHDALKALQQQTFRNWKGAIVEIDIRHYFNTIPHTELMELLRRKISDRRFLRLIEVLITAPVIAGKQSSSNEQGCPQGSILSPILANIYLHHVIDKWFDEISRSSLRGRVKMVRYADDMIFTFQFQREAERFYNVLPKRLNKYGLALHEDKSQLLPAGHSAALKACQSGERLPTFNFLGFTCYWGTTRNGYWRLKFTSRKDRFAAKLKGLRDFLWKNLNSDKRQTLNTVISVVRGWVNYHGISDNQRRVGQFIHQSRRIIFRWFNRKSGRRRLTWEKLALILKMLGYPAKWKTRSLFQAR</sequence>
<evidence type="ECO:0000256" key="1">
    <source>
        <dbReference type="ARBA" id="ARBA00034120"/>
    </source>
</evidence>
<dbReference type="NCBIfam" id="TIGR04416">
    <property type="entry name" value="group_II_RT_mat"/>
    <property type="match status" value="1"/>
</dbReference>
<dbReference type="PANTHER" id="PTHR34047:SF8">
    <property type="entry name" value="PROTEIN YKFC"/>
    <property type="match status" value="1"/>
</dbReference>
<accession>A0A6L2ZM92</accession>
<protein>
    <submittedName>
        <fullName evidence="3">RNA-directed DNA polymerase (Reverse transcriptase)</fullName>
    </submittedName>
</protein>
<dbReference type="InterPro" id="IPR000477">
    <property type="entry name" value="RT_dom"/>
</dbReference>
<dbReference type="InterPro" id="IPR043502">
    <property type="entry name" value="DNA/RNA_pol_sf"/>
</dbReference>
<comment type="caution">
    <text evidence="3">The sequence shown here is derived from an EMBL/GenBank/DDBJ whole genome shotgun (WGS) entry which is preliminary data.</text>
</comment>
<keyword evidence="3" id="KW-0808">Transferase</keyword>
<dbReference type="InterPro" id="IPR043128">
    <property type="entry name" value="Rev_trsase/Diguanyl_cyclase"/>
</dbReference>
<dbReference type="InterPro" id="IPR051083">
    <property type="entry name" value="GrpII_Intron_Splice-Mob/Def"/>
</dbReference>
<dbReference type="Pfam" id="PF00078">
    <property type="entry name" value="RVT_1"/>
    <property type="match status" value="1"/>
</dbReference>
<evidence type="ECO:0000313" key="3">
    <source>
        <dbReference type="EMBL" id="GFN45421.1"/>
    </source>
</evidence>
<gene>
    <name evidence="3" type="primary">ltrA</name>
    <name evidence="3" type="ORF">RINTU1_05780</name>
</gene>
<dbReference type="EMBL" id="BLXO01000001">
    <property type="protein sequence ID" value="GFN45421.1"/>
    <property type="molecule type" value="Genomic_DNA"/>
</dbReference>
<dbReference type="InterPro" id="IPR030931">
    <property type="entry name" value="Group_II_RT_mat"/>
</dbReference>
<feature type="domain" description="Reverse transcriptase" evidence="2">
    <location>
        <begin position="36"/>
        <end position="285"/>
    </location>
</feature>
<dbReference type="GO" id="GO:0003964">
    <property type="term" value="F:RNA-directed DNA polymerase activity"/>
    <property type="evidence" value="ECO:0007669"/>
    <property type="project" value="UniProtKB-KW"/>
</dbReference>